<keyword evidence="2" id="KW-0732">Signal</keyword>
<evidence type="ECO:0000313" key="5">
    <source>
        <dbReference type="Proteomes" id="UP000054270"/>
    </source>
</evidence>
<dbReference type="GO" id="GO:0008199">
    <property type="term" value="F:ferric iron binding"/>
    <property type="evidence" value="ECO:0007669"/>
    <property type="project" value="InterPro"/>
</dbReference>
<dbReference type="Gene3D" id="2.60.130.10">
    <property type="entry name" value="Aromatic compound dioxygenase"/>
    <property type="match status" value="1"/>
</dbReference>
<feature type="compositionally biased region" description="Low complexity" evidence="1">
    <location>
        <begin position="357"/>
        <end position="373"/>
    </location>
</feature>
<dbReference type="OMA" id="FAGQNSC"/>
<feature type="domain" description="Intradiol ring-cleavage dioxygenases" evidence="3">
    <location>
        <begin position="130"/>
        <end position="223"/>
    </location>
</feature>
<dbReference type="AlphaFoldDB" id="A0A0D2LF86"/>
<dbReference type="SUPFAM" id="SSF49482">
    <property type="entry name" value="Aromatic compound dioxygenase"/>
    <property type="match status" value="1"/>
</dbReference>
<dbReference type="PANTHER" id="PTHR34315">
    <property type="match status" value="1"/>
</dbReference>
<dbReference type="STRING" id="945553.A0A0D2LF86"/>
<dbReference type="PANTHER" id="PTHR34315:SF1">
    <property type="entry name" value="INTRADIOL RING-CLEAVAGE DIOXYGENASES DOMAIN-CONTAINING PROTEIN-RELATED"/>
    <property type="match status" value="1"/>
</dbReference>
<dbReference type="Proteomes" id="UP000054270">
    <property type="component" value="Unassembled WGS sequence"/>
</dbReference>
<gene>
    <name evidence="4" type="ORF">HYPSUDRAFT_213280</name>
</gene>
<evidence type="ECO:0000256" key="2">
    <source>
        <dbReference type="SAM" id="SignalP"/>
    </source>
</evidence>
<protein>
    <recommendedName>
        <fullName evidence="3">Intradiol ring-cleavage dioxygenases domain-containing protein</fullName>
    </recommendedName>
</protein>
<dbReference type="InterPro" id="IPR015889">
    <property type="entry name" value="Intradiol_dOase_core"/>
</dbReference>
<reference evidence="5" key="1">
    <citation type="submission" date="2014-04" db="EMBL/GenBank/DDBJ databases">
        <title>Evolutionary Origins and Diversification of the Mycorrhizal Mutualists.</title>
        <authorList>
            <consortium name="DOE Joint Genome Institute"/>
            <consortium name="Mycorrhizal Genomics Consortium"/>
            <person name="Kohler A."/>
            <person name="Kuo A."/>
            <person name="Nagy L.G."/>
            <person name="Floudas D."/>
            <person name="Copeland A."/>
            <person name="Barry K.W."/>
            <person name="Cichocki N."/>
            <person name="Veneault-Fourrey C."/>
            <person name="LaButti K."/>
            <person name="Lindquist E.A."/>
            <person name="Lipzen A."/>
            <person name="Lundell T."/>
            <person name="Morin E."/>
            <person name="Murat C."/>
            <person name="Riley R."/>
            <person name="Ohm R."/>
            <person name="Sun H."/>
            <person name="Tunlid A."/>
            <person name="Henrissat B."/>
            <person name="Grigoriev I.V."/>
            <person name="Hibbett D.S."/>
            <person name="Martin F."/>
        </authorList>
    </citation>
    <scope>NUCLEOTIDE SEQUENCE [LARGE SCALE GENOMIC DNA]</scope>
    <source>
        <strain evidence="5">FD-334 SS-4</strain>
    </source>
</reference>
<accession>A0A0D2LF86</accession>
<dbReference type="GO" id="GO:0016702">
    <property type="term" value="F:oxidoreductase activity, acting on single donors with incorporation of molecular oxygen, incorporation of two atoms of oxygen"/>
    <property type="evidence" value="ECO:0007669"/>
    <property type="project" value="InterPro"/>
</dbReference>
<dbReference type="InterPro" id="IPR000627">
    <property type="entry name" value="Intradiol_dOase_C"/>
</dbReference>
<dbReference type="EMBL" id="KN817528">
    <property type="protein sequence ID" value="KJA26232.1"/>
    <property type="molecule type" value="Genomic_DNA"/>
</dbReference>
<dbReference type="OrthoDB" id="121380at2759"/>
<sequence length="398" mass="41332">MHFISAIIPILALAGSVSSHPGELEEHGTPAKREFLGFAERSIAGCKDQLVARGHEKRAIARRTALAENLRRKRGLPVKRDLASVLATDHKSNATGLTANSTAAEIFTGSLNCVLQPEVTIGPYWVSGELIRANMIEEQEGVPLYADIQIIDVSTCEPISDVYLDAWHANSTGVYSGVVASGNGNMNDASNINATFLRGITKTDSNGVAYFETLVPGHYTGRASHMHVMATLNATVNSNNTLLGGHVSHVGQVFLDQDLLTSVGTVSPYSTNTQDVTLNSADTILAEEAASMDPFLQYVLLGSDVSEGVLAWISIGIDSTQNYTTSAAATLTDHGGVANANSGAGGMGGSPPTDGNSTTPSNSTASSSASAAAASSSSSASQNGVSALLGLFAFVWAM</sequence>
<keyword evidence="5" id="KW-1185">Reference proteome</keyword>
<feature type="signal peptide" evidence="2">
    <location>
        <begin position="1"/>
        <end position="19"/>
    </location>
</feature>
<feature type="chain" id="PRO_5002246452" description="Intradiol ring-cleavage dioxygenases domain-containing protein" evidence="2">
    <location>
        <begin position="20"/>
        <end position="398"/>
    </location>
</feature>
<evidence type="ECO:0000313" key="4">
    <source>
        <dbReference type="EMBL" id="KJA26232.1"/>
    </source>
</evidence>
<evidence type="ECO:0000259" key="3">
    <source>
        <dbReference type="Pfam" id="PF00775"/>
    </source>
</evidence>
<dbReference type="CDD" id="cd03457">
    <property type="entry name" value="intradiol_dioxygenase_like"/>
    <property type="match status" value="1"/>
</dbReference>
<feature type="region of interest" description="Disordered" evidence="1">
    <location>
        <begin position="340"/>
        <end position="373"/>
    </location>
</feature>
<evidence type="ECO:0000256" key="1">
    <source>
        <dbReference type="SAM" id="MobiDB-lite"/>
    </source>
</evidence>
<proteinExistence type="predicted"/>
<organism evidence="4 5">
    <name type="scientific">Hypholoma sublateritium (strain FD-334 SS-4)</name>
    <dbReference type="NCBI Taxonomy" id="945553"/>
    <lineage>
        <taxon>Eukaryota</taxon>
        <taxon>Fungi</taxon>
        <taxon>Dikarya</taxon>
        <taxon>Basidiomycota</taxon>
        <taxon>Agaricomycotina</taxon>
        <taxon>Agaricomycetes</taxon>
        <taxon>Agaricomycetidae</taxon>
        <taxon>Agaricales</taxon>
        <taxon>Agaricineae</taxon>
        <taxon>Strophariaceae</taxon>
        <taxon>Hypholoma</taxon>
    </lineage>
</organism>
<dbReference type="Pfam" id="PF00775">
    <property type="entry name" value="Dioxygenase_C"/>
    <property type="match status" value="1"/>
</dbReference>
<name>A0A0D2LF86_HYPSF</name>